<organism evidence="5 6">
    <name type="scientific">Sesamum indicum</name>
    <name type="common">Oriental sesame</name>
    <name type="synonym">Sesamum orientale</name>
    <dbReference type="NCBI Taxonomy" id="4182"/>
    <lineage>
        <taxon>Eukaryota</taxon>
        <taxon>Viridiplantae</taxon>
        <taxon>Streptophyta</taxon>
        <taxon>Embryophyta</taxon>
        <taxon>Tracheophyta</taxon>
        <taxon>Spermatophyta</taxon>
        <taxon>Magnoliopsida</taxon>
        <taxon>eudicotyledons</taxon>
        <taxon>Gunneridae</taxon>
        <taxon>Pentapetalae</taxon>
        <taxon>asterids</taxon>
        <taxon>lamiids</taxon>
        <taxon>Lamiales</taxon>
        <taxon>Pedaliaceae</taxon>
        <taxon>Sesamum</taxon>
    </lineage>
</organism>
<evidence type="ECO:0000256" key="1">
    <source>
        <dbReference type="ARBA" id="ARBA00009995"/>
    </source>
</evidence>
<dbReference type="Proteomes" id="UP000504604">
    <property type="component" value="Linkage group LG16"/>
</dbReference>
<evidence type="ECO:0000256" key="4">
    <source>
        <dbReference type="RuleBase" id="RU362057"/>
    </source>
</evidence>
<keyword evidence="2 3" id="KW-0808">Transferase</keyword>
<dbReference type="EC" id="2.4.1.-" evidence="4"/>
<evidence type="ECO:0000256" key="3">
    <source>
        <dbReference type="RuleBase" id="RU003718"/>
    </source>
</evidence>
<gene>
    <name evidence="6" type="primary">LOC105178630</name>
</gene>
<dbReference type="PANTHER" id="PTHR11926">
    <property type="entry name" value="GLUCOSYL/GLUCURONOSYL TRANSFERASES"/>
    <property type="match status" value="1"/>
</dbReference>
<dbReference type="GeneID" id="105178630"/>
<accession>A0A6I9UMD4</accession>
<dbReference type="SUPFAM" id="SSF53756">
    <property type="entry name" value="UDP-Glycosyltransferase/glycogen phosphorylase"/>
    <property type="match status" value="1"/>
</dbReference>
<dbReference type="InParanoid" id="A0A6I9UMD4"/>
<dbReference type="InterPro" id="IPR035595">
    <property type="entry name" value="UDP_glycos_trans_CS"/>
</dbReference>
<evidence type="ECO:0000256" key="2">
    <source>
        <dbReference type="ARBA" id="ARBA00022679"/>
    </source>
</evidence>
<dbReference type="KEGG" id="sind:105178630"/>
<proteinExistence type="inferred from homology"/>
<evidence type="ECO:0000313" key="5">
    <source>
        <dbReference type="Proteomes" id="UP000504604"/>
    </source>
</evidence>
<comment type="similarity">
    <text evidence="1 3">Belongs to the UDP-glycosyltransferase family.</text>
</comment>
<dbReference type="GO" id="GO:0080043">
    <property type="term" value="F:quercetin 3-O-glucosyltransferase activity"/>
    <property type="evidence" value="ECO:0007669"/>
    <property type="project" value="TreeGrafter"/>
</dbReference>
<dbReference type="Pfam" id="PF00201">
    <property type="entry name" value="UDPGT"/>
    <property type="match status" value="1"/>
</dbReference>
<dbReference type="PROSITE" id="PS00375">
    <property type="entry name" value="UDPGT"/>
    <property type="match status" value="1"/>
</dbReference>
<dbReference type="CDD" id="cd03784">
    <property type="entry name" value="GT1_Gtf-like"/>
    <property type="match status" value="1"/>
</dbReference>
<dbReference type="OrthoDB" id="5835829at2759"/>
<reference evidence="6" key="1">
    <citation type="submission" date="2025-08" db="UniProtKB">
        <authorList>
            <consortium name="RefSeq"/>
        </authorList>
    </citation>
    <scope>IDENTIFICATION</scope>
</reference>
<dbReference type="RefSeq" id="XP_011100441.1">
    <property type="nucleotide sequence ID" value="XM_011102139.2"/>
</dbReference>
<keyword evidence="3" id="KW-0328">Glycosyltransferase</keyword>
<dbReference type="AlphaFoldDB" id="A0A6I9UMD4"/>
<dbReference type="FunFam" id="3.40.50.2000:FF:000056">
    <property type="entry name" value="Glycosyltransferase"/>
    <property type="match status" value="1"/>
</dbReference>
<dbReference type="InterPro" id="IPR002213">
    <property type="entry name" value="UDP_glucos_trans"/>
</dbReference>
<dbReference type="Gene3D" id="3.40.50.2000">
    <property type="entry name" value="Glycogen Phosphorylase B"/>
    <property type="match status" value="2"/>
</dbReference>
<name>A0A6I9UMD4_SESIN</name>
<keyword evidence="5" id="KW-1185">Reference proteome</keyword>
<protein>
    <recommendedName>
        <fullName evidence="4">Glycosyltransferase</fullName>
        <ecNumber evidence="4">2.4.1.-</ecNumber>
    </recommendedName>
</protein>
<sequence>MTLMKKRTIILIPYPAQGHVTPMLRLASLLSNLGLRPVVITPEFIHRRISPQINPEDGIRCLSITDGLDAETPPDFFSIERAMEENMPPILEALLRKMIDEEEEEGGGIACLVADLLASWAVDVARRCGVAAAGFWPAMHATYRLIAAIPHLIRTGVISESGCPRNPSAPICLSSNEPILTPNDLPWLIGSSSARISRFKFWTRTLQRAKTLRWLLTNTFPDECQSRKMTRCSNAQQVLEIGSLIMQALEISTGSFWENDLTCLDWLDKQTMGSVMYVSFGSWVSPIGEAKVKTLALSLQALRRPFIWVLGPTWRRGLPDGYVKSVAGHGRIVSWAPQLEVLQHPSVGCYLTHCGWNSTMEAIQCKKPLLCYPIAGDQFLNCAYIVNTWRIGVKIEGFGIEEVEDGIIKVTEDEQVSWRIERLYENLYGKEGSSKAMANLSTFIQDLGK</sequence>
<dbReference type="GO" id="GO:0080044">
    <property type="term" value="F:quercetin 7-O-glucosyltransferase activity"/>
    <property type="evidence" value="ECO:0007669"/>
    <property type="project" value="TreeGrafter"/>
</dbReference>
<dbReference type="PANTHER" id="PTHR11926:SF1402">
    <property type="entry name" value="GLYCOSYLTRANSFERASE"/>
    <property type="match status" value="1"/>
</dbReference>
<dbReference type="Gramene" id="SIN_1016981.t">
    <property type="protein sequence ID" value="SIN_1016981.t"/>
    <property type="gene ID" value="SIN_1016981"/>
</dbReference>
<evidence type="ECO:0000313" key="6">
    <source>
        <dbReference type="RefSeq" id="XP_011100441.1"/>
    </source>
</evidence>